<dbReference type="InterPro" id="IPR013325">
    <property type="entry name" value="RNA_pol_sigma_r2"/>
</dbReference>
<comment type="caution">
    <text evidence="9">The sequence shown here is derived from an EMBL/GenBank/DDBJ whole genome shotgun (WGS) entry which is preliminary data.</text>
</comment>
<dbReference type="InterPro" id="IPR013249">
    <property type="entry name" value="RNA_pol_sigma70_r4_t2"/>
</dbReference>
<protein>
    <submittedName>
        <fullName evidence="9">Sigma-70 family RNA polymerase sigma factor</fullName>
    </submittedName>
</protein>
<keyword evidence="2" id="KW-0805">Transcription regulation</keyword>
<feature type="region of interest" description="Disordered" evidence="5">
    <location>
        <begin position="1"/>
        <end position="100"/>
    </location>
</feature>
<name>A0A846YZY4_9ACTN</name>
<evidence type="ECO:0000256" key="2">
    <source>
        <dbReference type="ARBA" id="ARBA00023015"/>
    </source>
</evidence>
<dbReference type="NCBIfam" id="TIGR02937">
    <property type="entry name" value="sigma70-ECF"/>
    <property type="match status" value="1"/>
</dbReference>
<comment type="similarity">
    <text evidence="1">Belongs to the sigma-70 factor family. ECF subfamily.</text>
</comment>
<evidence type="ECO:0000256" key="1">
    <source>
        <dbReference type="ARBA" id="ARBA00010641"/>
    </source>
</evidence>
<accession>A0A846YZY4</accession>
<proteinExistence type="inferred from homology"/>
<evidence type="ECO:0000256" key="3">
    <source>
        <dbReference type="ARBA" id="ARBA00023082"/>
    </source>
</evidence>
<dbReference type="GO" id="GO:0003677">
    <property type="term" value="F:DNA binding"/>
    <property type="evidence" value="ECO:0007669"/>
    <property type="project" value="InterPro"/>
</dbReference>
<feature type="compositionally biased region" description="Low complexity" evidence="5">
    <location>
        <begin position="14"/>
        <end position="23"/>
    </location>
</feature>
<evidence type="ECO:0000259" key="8">
    <source>
        <dbReference type="Pfam" id="PF20239"/>
    </source>
</evidence>
<evidence type="ECO:0000256" key="4">
    <source>
        <dbReference type="ARBA" id="ARBA00023163"/>
    </source>
</evidence>
<dbReference type="Gene3D" id="1.10.1740.10">
    <property type="match status" value="1"/>
</dbReference>
<dbReference type="Pfam" id="PF04542">
    <property type="entry name" value="Sigma70_r2"/>
    <property type="match status" value="1"/>
</dbReference>
<reference evidence="9 10" key="1">
    <citation type="submission" date="2020-04" db="EMBL/GenBank/DDBJ databases">
        <title>MicrobeNet Type strains.</title>
        <authorList>
            <person name="Nicholson A.C."/>
        </authorList>
    </citation>
    <scope>NUCLEOTIDE SEQUENCE [LARGE SCALE GENOMIC DNA]</scope>
    <source>
        <strain evidence="9 10">ATCC BAA-277</strain>
    </source>
</reference>
<evidence type="ECO:0000313" key="10">
    <source>
        <dbReference type="Proteomes" id="UP000579250"/>
    </source>
</evidence>
<dbReference type="InterPro" id="IPR036388">
    <property type="entry name" value="WH-like_DNA-bd_sf"/>
</dbReference>
<dbReference type="Pfam" id="PF20239">
    <property type="entry name" value="DUF6596"/>
    <property type="match status" value="1"/>
</dbReference>
<dbReference type="PANTHER" id="PTHR47756">
    <property type="entry name" value="BLL6612 PROTEIN-RELATED"/>
    <property type="match status" value="1"/>
</dbReference>
<dbReference type="PANTHER" id="PTHR47756:SF2">
    <property type="entry name" value="BLL6612 PROTEIN"/>
    <property type="match status" value="1"/>
</dbReference>
<sequence length="509" mass="54476">MRRRKYEAVRAQHDPAGGRSSAAGGAGQGDGGDRGDPARPGAGGALGVRAGSPRARGEHHGPVPGGRGRRDGRAVDGGQGAHRRHHDHPGGGSGRGAEDRGEVLQGHGVADGGAAVPRRGVIERVFREEHGRAVAVLVRAFGDVDVAEEAVQDAFMEAVQRWPSDGAPPSPAGWIITTARNKAIDRLRRDALRDGKQTQAVLVEEGPPIETGCVEDDRLRLIFTCCHPALGLQARVALTLRLLGGLTTAEIARAFLVPEKTLAQRLVRAKAKIRDAGIPYRVPEEAELPGRLSGVLAVIYLVFNQGYAGREELGAEAIRLGRVLKELMPDEPEVLGLLALMLLVESRRAARVQGGELVLLGDQDRQLWDRGLVAEGQSLVRRCLAINRPGPYQIQAAINAVHSDAATAEETQWEQILQLYDQLMVVAPTPVAALNRAVAVAEVDGPEAGSALVEGLDLGQYYLFHAVRADLLRRLGRDAEAAEAYHEALERTDNEAEIAFLKSRLRASG</sequence>
<evidence type="ECO:0000313" key="9">
    <source>
        <dbReference type="EMBL" id="NKZ06129.1"/>
    </source>
</evidence>
<dbReference type="InterPro" id="IPR013324">
    <property type="entry name" value="RNA_pol_sigma_r3/r4-like"/>
</dbReference>
<dbReference type="Proteomes" id="UP000579250">
    <property type="component" value="Unassembled WGS sequence"/>
</dbReference>
<dbReference type="GO" id="GO:0016987">
    <property type="term" value="F:sigma factor activity"/>
    <property type="evidence" value="ECO:0007669"/>
    <property type="project" value="UniProtKB-KW"/>
</dbReference>
<dbReference type="InterPro" id="IPR014284">
    <property type="entry name" value="RNA_pol_sigma-70_dom"/>
</dbReference>
<evidence type="ECO:0000259" key="7">
    <source>
        <dbReference type="Pfam" id="PF08281"/>
    </source>
</evidence>
<keyword evidence="10" id="KW-1185">Reference proteome</keyword>
<dbReference type="AlphaFoldDB" id="A0A846YZY4"/>
<feature type="domain" description="RNA polymerase sigma-70 region 2" evidence="6">
    <location>
        <begin position="126"/>
        <end position="190"/>
    </location>
</feature>
<dbReference type="InterPro" id="IPR046531">
    <property type="entry name" value="DUF6596"/>
</dbReference>
<dbReference type="Gene3D" id="1.10.10.10">
    <property type="entry name" value="Winged helix-like DNA-binding domain superfamily/Winged helix DNA-binding domain"/>
    <property type="match status" value="1"/>
</dbReference>
<dbReference type="Pfam" id="PF08281">
    <property type="entry name" value="Sigma70_r4_2"/>
    <property type="match status" value="1"/>
</dbReference>
<organism evidence="9 10">
    <name type="scientific">Actinomadura latina</name>
    <dbReference type="NCBI Taxonomy" id="163603"/>
    <lineage>
        <taxon>Bacteria</taxon>
        <taxon>Bacillati</taxon>
        <taxon>Actinomycetota</taxon>
        <taxon>Actinomycetes</taxon>
        <taxon>Streptosporangiales</taxon>
        <taxon>Thermomonosporaceae</taxon>
        <taxon>Actinomadura</taxon>
    </lineage>
</organism>
<dbReference type="SUPFAM" id="SSF88659">
    <property type="entry name" value="Sigma3 and sigma4 domains of RNA polymerase sigma factors"/>
    <property type="match status" value="1"/>
</dbReference>
<keyword evidence="4" id="KW-0804">Transcription</keyword>
<dbReference type="SUPFAM" id="SSF88946">
    <property type="entry name" value="Sigma2 domain of RNA polymerase sigma factors"/>
    <property type="match status" value="1"/>
</dbReference>
<feature type="compositionally biased region" description="Basic and acidic residues" evidence="5">
    <location>
        <begin position="1"/>
        <end position="13"/>
    </location>
</feature>
<evidence type="ECO:0000259" key="6">
    <source>
        <dbReference type="Pfam" id="PF04542"/>
    </source>
</evidence>
<feature type="domain" description="DUF6596" evidence="8">
    <location>
        <begin position="291"/>
        <end position="383"/>
    </location>
</feature>
<dbReference type="GO" id="GO:0006352">
    <property type="term" value="P:DNA-templated transcription initiation"/>
    <property type="evidence" value="ECO:0007669"/>
    <property type="project" value="InterPro"/>
</dbReference>
<evidence type="ECO:0000256" key="5">
    <source>
        <dbReference type="SAM" id="MobiDB-lite"/>
    </source>
</evidence>
<feature type="domain" description="RNA polymerase sigma factor 70 region 4 type 2" evidence="7">
    <location>
        <begin position="222"/>
        <end position="273"/>
    </location>
</feature>
<dbReference type="InterPro" id="IPR007627">
    <property type="entry name" value="RNA_pol_sigma70_r2"/>
</dbReference>
<dbReference type="EMBL" id="JAAXPI010000030">
    <property type="protein sequence ID" value="NKZ06129.1"/>
    <property type="molecule type" value="Genomic_DNA"/>
</dbReference>
<keyword evidence="3" id="KW-0731">Sigma factor</keyword>
<gene>
    <name evidence="9" type="ORF">HGB48_20610</name>
</gene>